<feature type="domain" description="BMC circularly permuted" evidence="3">
    <location>
        <begin position="4"/>
        <end position="101"/>
    </location>
</feature>
<dbReference type="EMBL" id="FUYH01000001">
    <property type="protein sequence ID" value="SKA75987.1"/>
    <property type="molecule type" value="Genomic_DNA"/>
</dbReference>
<keyword evidence="5" id="KW-1185">Reference proteome</keyword>
<proteinExistence type="predicted"/>
<dbReference type="Proteomes" id="UP000190105">
    <property type="component" value="Unassembled WGS sequence"/>
</dbReference>
<dbReference type="InterPro" id="IPR044870">
    <property type="entry name" value="BMC_CP"/>
</dbReference>
<dbReference type="Pfam" id="PF00936">
    <property type="entry name" value="BMC"/>
    <property type="match status" value="1"/>
</dbReference>
<comment type="subcellular location">
    <subcellularLocation>
        <location evidence="1">Bacterial microcompartment</location>
    </subcellularLocation>
</comment>
<dbReference type="SUPFAM" id="SSF143414">
    <property type="entry name" value="CcmK-like"/>
    <property type="match status" value="1"/>
</dbReference>
<evidence type="ECO:0000256" key="1">
    <source>
        <dbReference type="ARBA" id="ARBA00024322"/>
    </source>
</evidence>
<dbReference type="PROSITE" id="PS51931">
    <property type="entry name" value="BMC_CP"/>
    <property type="match status" value="1"/>
</dbReference>
<evidence type="ECO:0000259" key="3">
    <source>
        <dbReference type="PROSITE" id="PS51931"/>
    </source>
</evidence>
<evidence type="ECO:0000313" key="4">
    <source>
        <dbReference type="EMBL" id="SKA75987.1"/>
    </source>
</evidence>
<dbReference type="STRING" id="1147123.SAMN05443428_101122"/>
<protein>
    <submittedName>
        <fullName evidence="4">BMC domain-containing protein</fullName>
    </submittedName>
</protein>
<dbReference type="SMART" id="SM00877">
    <property type="entry name" value="BMC"/>
    <property type="match status" value="1"/>
</dbReference>
<evidence type="ECO:0000256" key="2">
    <source>
        <dbReference type="ARBA" id="ARBA00024446"/>
    </source>
</evidence>
<dbReference type="OrthoDB" id="3182611at2"/>
<dbReference type="InterPro" id="IPR037233">
    <property type="entry name" value="CcmK-like_sf"/>
</dbReference>
<keyword evidence="2" id="KW-1283">Bacterial microcompartment</keyword>
<dbReference type="AlphaFoldDB" id="A0A1T4WFL8"/>
<reference evidence="5" key="1">
    <citation type="submission" date="2017-02" db="EMBL/GenBank/DDBJ databases">
        <authorList>
            <person name="Varghese N."/>
            <person name="Submissions S."/>
        </authorList>
    </citation>
    <scope>NUCLEOTIDE SEQUENCE [LARGE SCALE GENOMIC DNA]</scope>
    <source>
        <strain evidence="5">USBA 833</strain>
    </source>
</reference>
<dbReference type="Gene3D" id="3.30.70.1710">
    <property type="match status" value="1"/>
</dbReference>
<dbReference type="InterPro" id="IPR000249">
    <property type="entry name" value="BMC_dom"/>
</dbReference>
<evidence type="ECO:0000313" key="5">
    <source>
        <dbReference type="Proteomes" id="UP000190105"/>
    </source>
</evidence>
<organism evidence="4 5">
    <name type="scientific">Caloramator quimbayensis</name>
    <dbReference type="NCBI Taxonomy" id="1147123"/>
    <lineage>
        <taxon>Bacteria</taxon>
        <taxon>Bacillati</taxon>
        <taxon>Bacillota</taxon>
        <taxon>Clostridia</taxon>
        <taxon>Eubacteriales</taxon>
        <taxon>Clostridiaceae</taxon>
        <taxon>Caloramator</taxon>
    </lineage>
</organism>
<dbReference type="GO" id="GO:0031469">
    <property type="term" value="C:bacterial microcompartment"/>
    <property type="evidence" value="ECO:0007669"/>
    <property type="project" value="UniProtKB-SubCell"/>
</dbReference>
<name>A0A1T4WFL8_9CLOT</name>
<gene>
    <name evidence="4" type="ORF">SAMN05443428_101122</name>
</gene>
<sequence length="101" mass="10887">MEFRIIKSPSKGTIDMLLRRMGNGVNKDLLCTDAVGLVQGRLIEMICAADIAEKAVGVTVEDIKGSCPQNMIMIAIFGDTASVESAINEIKRSIEKGNDLC</sequence>
<accession>A0A1T4WFL8</accession>
<dbReference type="RefSeq" id="WP_078695157.1">
    <property type="nucleotide sequence ID" value="NZ_FUYH01000001.1"/>
</dbReference>